<dbReference type="RefSeq" id="WP_088364379.1">
    <property type="nucleotide sequence ID" value="NZ_CP021422.1"/>
</dbReference>
<dbReference type="EMBL" id="CP021422">
    <property type="protein sequence ID" value="ASB40186.1"/>
    <property type="molecule type" value="Genomic_DNA"/>
</dbReference>
<gene>
    <name evidence="1" type="ORF">ADH66_05640</name>
</gene>
<evidence type="ECO:0000313" key="1">
    <source>
        <dbReference type="EMBL" id="ASB40186.1"/>
    </source>
</evidence>
<name>A0ABM6L4U5_9FIRM</name>
<reference evidence="2" key="1">
    <citation type="submission" date="2017-05" db="EMBL/GenBank/DDBJ databases">
        <title>Improved OligoMM genomes.</title>
        <authorList>
            <person name="Garzetti D."/>
        </authorList>
    </citation>
    <scope>NUCLEOTIDE SEQUENCE [LARGE SCALE GENOMIC DNA]</scope>
    <source>
        <strain evidence="2">KB18</strain>
    </source>
</reference>
<dbReference type="Proteomes" id="UP000196710">
    <property type="component" value="Chromosome"/>
</dbReference>
<accession>A0ABM6L4U5</accession>
<proteinExistence type="predicted"/>
<keyword evidence="2" id="KW-1185">Reference proteome</keyword>
<sequence length="73" mass="8198">MLDKRGRDIGEPKTLVCYAEATPETVAINRFGISDTLSRIHTQLWGCPRKCTVLYHETKPEGYGIPHGDPPPY</sequence>
<organism evidence="1 2">
    <name type="scientific">Acutalibacter muris</name>
    <dbReference type="NCBI Taxonomy" id="1796620"/>
    <lineage>
        <taxon>Bacteria</taxon>
        <taxon>Bacillati</taxon>
        <taxon>Bacillota</taxon>
        <taxon>Clostridia</taxon>
        <taxon>Eubacteriales</taxon>
        <taxon>Acutalibacteraceae</taxon>
        <taxon>Acutalibacter</taxon>
    </lineage>
</organism>
<evidence type="ECO:0000313" key="2">
    <source>
        <dbReference type="Proteomes" id="UP000196710"/>
    </source>
</evidence>
<protein>
    <submittedName>
        <fullName evidence="1">Uncharacterized protein</fullName>
    </submittedName>
</protein>